<dbReference type="SUPFAM" id="SSF55073">
    <property type="entry name" value="Nucleotide cyclase"/>
    <property type="match status" value="1"/>
</dbReference>
<dbReference type="Proteomes" id="UP000006671">
    <property type="component" value="Unassembled WGS sequence"/>
</dbReference>
<organism evidence="3">
    <name type="scientific">Naegleria gruberi</name>
    <name type="common">Amoeba</name>
    <dbReference type="NCBI Taxonomy" id="5762"/>
    <lineage>
        <taxon>Eukaryota</taxon>
        <taxon>Discoba</taxon>
        <taxon>Heterolobosea</taxon>
        <taxon>Tetramitia</taxon>
        <taxon>Eutetramitia</taxon>
        <taxon>Vahlkampfiidae</taxon>
        <taxon>Naegleria</taxon>
    </lineage>
</organism>
<gene>
    <name evidence="2" type="ORF">NAEGRDRAFT_72444</name>
</gene>
<reference evidence="2 3" key="1">
    <citation type="journal article" date="2010" name="Cell">
        <title>The genome of Naegleria gruberi illuminates early eukaryotic versatility.</title>
        <authorList>
            <person name="Fritz-Laylin L.K."/>
            <person name="Prochnik S.E."/>
            <person name="Ginger M.L."/>
            <person name="Dacks J.B."/>
            <person name="Carpenter M.L."/>
            <person name="Field M.C."/>
            <person name="Kuo A."/>
            <person name="Paredez A."/>
            <person name="Chapman J."/>
            <person name="Pham J."/>
            <person name="Shu S."/>
            <person name="Neupane R."/>
            <person name="Cipriano M."/>
            <person name="Mancuso J."/>
            <person name="Tu H."/>
            <person name="Salamov A."/>
            <person name="Lindquist E."/>
            <person name="Shapiro H."/>
            <person name="Lucas S."/>
            <person name="Grigoriev I.V."/>
            <person name="Cande W.Z."/>
            <person name="Fulton C."/>
            <person name="Rokhsar D.S."/>
            <person name="Dawson S.C."/>
        </authorList>
    </citation>
    <scope>NUCLEOTIDE SEQUENCE [LARGE SCALE GENOMIC DNA]</scope>
    <source>
        <strain evidence="2 3">NEG-M</strain>
    </source>
</reference>
<dbReference type="EMBL" id="GG738897">
    <property type="protein sequence ID" value="EFC39722.1"/>
    <property type="molecule type" value="Genomic_DNA"/>
</dbReference>
<dbReference type="Gene3D" id="3.30.70.1230">
    <property type="entry name" value="Nucleotide cyclase"/>
    <property type="match status" value="1"/>
</dbReference>
<evidence type="ECO:0000256" key="1">
    <source>
        <dbReference type="SAM" id="Phobius"/>
    </source>
</evidence>
<accession>D2VTV8</accession>
<evidence type="ECO:0000313" key="2">
    <source>
        <dbReference type="EMBL" id="EFC39722.1"/>
    </source>
</evidence>
<dbReference type="VEuPathDB" id="AmoebaDB:NAEGRDRAFT_72444"/>
<feature type="transmembrane region" description="Helical" evidence="1">
    <location>
        <begin position="112"/>
        <end position="140"/>
    </location>
</feature>
<sequence length="894" mass="101883">MTRVHPMVPQGSDKEVTELRHSFDTPISNVRNIPLRVLHDSMEVKENSNNLQPHTSFLHEDYTSQHDFQSGSNLNVSGRNGGKLSGVKKKYSMKHHSTHETSHLNISIKTCLIALIAFLEILTVLTLSSIWISCFLPSMLKWGSSVREKSFDNIIQFTRSTLKELALVTETERELLSDNFDPYNTQLVEKHMFRLFKNELVRHPSLPVTLYLGDHTRYNYGVMQMDENTLAAFNMDSYYYCQDYLNNDLCVRNNTPDEVLGEFDMTPILEAASQAPGGSRFTLSYADISLPSITFITLLSMVKNSTNPSDFIFWIGYDVSVQSFSIYLNSITKDTPGAIAFTIEVMTDYLISNYNPDVSVASWDENEEETRVTARTVTDNGTNLIAEHVYKLYPNLTDITCNEKILMEVDGYYISMYRLCTNENIDWLIVFAEPTMNFMEAIIVAVSAALGSSLVIIIISIGIGVYIAFKIIQPFYDLIFNFSEVSEMKLEGLSFETSVFREVQILQGHFKGMVEKIKLYRCHLISKIDGEGEDTEKSRKSKESQSKNSLSFEKKIETSDSFTSIVSIKKPQVDTMARFALHLESRRVTFACLHIEGMGRCITTSSYTEIVSILSEIFKYVYDISKLSGGSVGNFESETVLISFNSNAETSAAEKKAVVFASQTVKKLNGLSTLKKSISGRSSEKPIVFRASVLSQYCCCGNLGTNEFKNFTIVGSFKQNLIMMIELALRLNIELVVTEDIRTKTNIVFQHRYVDTLQFLTETQYGLPELDISIFKNWVFSQAVEYGNLNVSMETANNSFLKQNTDVNIYEYGEFMEIKDDEWMYELEEKKKRNEWQPYINATSLYWERKCDEAIAILNEFLDKSIENGKADLPTINLLEKIKRQIDKEQESTQ</sequence>
<dbReference type="InterPro" id="IPR029787">
    <property type="entry name" value="Nucleotide_cyclase"/>
</dbReference>
<keyword evidence="1" id="KW-0472">Membrane</keyword>
<dbReference type="InParanoid" id="D2VTV8"/>
<dbReference type="KEGG" id="ngr:NAEGRDRAFT_72444"/>
<dbReference type="AlphaFoldDB" id="D2VTV8"/>
<dbReference type="GeneID" id="8858558"/>
<dbReference type="RefSeq" id="XP_002672466.1">
    <property type="nucleotide sequence ID" value="XM_002672420.1"/>
</dbReference>
<name>D2VTV8_NAEGR</name>
<feature type="transmembrane region" description="Helical" evidence="1">
    <location>
        <begin position="441"/>
        <end position="469"/>
    </location>
</feature>
<keyword evidence="1" id="KW-0812">Transmembrane</keyword>
<evidence type="ECO:0000313" key="3">
    <source>
        <dbReference type="Proteomes" id="UP000006671"/>
    </source>
</evidence>
<proteinExistence type="predicted"/>
<keyword evidence="1" id="KW-1133">Transmembrane helix</keyword>
<protein>
    <submittedName>
        <fullName evidence="2">Predicted protein</fullName>
    </submittedName>
</protein>
<keyword evidence="3" id="KW-1185">Reference proteome</keyword>